<organism evidence="1 2">
    <name type="scientific">Gigaspora margarita</name>
    <dbReference type="NCBI Taxonomy" id="4874"/>
    <lineage>
        <taxon>Eukaryota</taxon>
        <taxon>Fungi</taxon>
        <taxon>Fungi incertae sedis</taxon>
        <taxon>Mucoromycota</taxon>
        <taxon>Glomeromycotina</taxon>
        <taxon>Glomeromycetes</taxon>
        <taxon>Diversisporales</taxon>
        <taxon>Gigasporaceae</taxon>
        <taxon>Gigaspora</taxon>
    </lineage>
</organism>
<reference evidence="1 2" key="1">
    <citation type="submission" date="2021-06" db="EMBL/GenBank/DDBJ databases">
        <authorList>
            <person name="Kallberg Y."/>
            <person name="Tangrot J."/>
            <person name="Rosling A."/>
        </authorList>
    </citation>
    <scope>NUCLEOTIDE SEQUENCE [LARGE SCALE GENOMIC DNA]</scope>
    <source>
        <strain evidence="1 2">120-4 pot B 10/14</strain>
    </source>
</reference>
<name>A0ABN7V5D0_GIGMA</name>
<sequence>MVAEIGNPSNEDPIEVFFRKVSKYQIVDENKHLRVGKIEYSIEPNNARVFNG</sequence>
<keyword evidence="2" id="KW-1185">Reference proteome</keyword>
<accession>A0ABN7V5D0</accession>
<dbReference type="Proteomes" id="UP000789901">
    <property type="component" value="Unassembled WGS sequence"/>
</dbReference>
<proteinExistence type="predicted"/>
<evidence type="ECO:0000313" key="1">
    <source>
        <dbReference type="EMBL" id="CAG8733184.1"/>
    </source>
</evidence>
<comment type="caution">
    <text evidence="1">The sequence shown here is derived from an EMBL/GenBank/DDBJ whole genome shotgun (WGS) entry which is preliminary data.</text>
</comment>
<gene>
    <name evidence="1" type="ORF">GMARGA_LOCUS14595</name>
</gene>
<protein>
    <submittedName>
        <fullName evidence="1">36815_t:CDS:1</fullName>
    </submittedName>
</protein>
<dbReference type="EMBL" id="CAJVQB010009740">
    <property type="protein sequence ID" value="CAG8733184.1"/>
    <property type="molecule type" value="Genomic_DNA"/>
</dbReference>
<evidence type="ECO:0000313" key="2">
    <source>
        <dbReference type="Proteomes" id="UP000789901"/>
    </source>
</evidence>
<feature type="non-terminal residue" evidence="1">
    <location>
        <position position="52"/>
    </location>
</feature>